<evidence type="ECO:0000256" key="8">
    <source>
        <dbReference type="NCBIfam" id="TIGR02209"/>
    </source>
</evidence>
<dbReference type="PANTHER" id="PTHR37479">
    <property type="entry name" value="CELL DIVISION PROTEIN FTSL"/>
    <property type="match status" value="1"/>
</dbReference>
<evidence type="ECO:0000256" key="6">
    <source>
        <dbReference type="ARBA" id="ARBA00023136"/>
    </source>
</evidence>
<feature type="transmembrane region" description="Helical" evidence="9">
    <location>
        <begin position="23"/>
        <end position="43"/>
    </location>
</feature>
<proteinExistence type="predicted"/>
<dbReference type="Pfam" id="PF04999">
    <property type="entry name" value="FtsL"/>
    <property type="match status" value="1"/>
</dbReference>
<dbReference type="NCBIfam" id="TIGR02209">
    <property type="entry name" value="ftsL_broad"/>
    <property type="match status" value="1"/>
</dbReference>
<dbReference type="GO" id="GO:0005886">
    <property type="term" value="C:plasma membrane"/>
    <property type="evidence" value="ECO:0007669"/>
    <property type="project" value="UniProtKB-SubCell"/>
</dbReference>
<protein>
    <recommendedName>
        <fullName evidence="8">Cell division protein FtsL</fullName>
    </recommendedName>
</protein>
<keyword evidence="3 10" id="KW-0132">Cell division</keyword>
<keyword evidence="7" id="KW-0131">Cell cycle</keyword>
<dbReference type="EMBL" id="LR217737">
    <property type="protein sequence ID" value="VFP87678.1"/>
    <property type="molecule type" value="Genomic_DNA"/>
</dbReference>
<evidence type="ECO:0000256" key="9">
    <source>
        <dbReference type="SAM" id="Phobius"/>
    </source>
</evidence>
<evidence type="ECO:0000256" key="4">
    <source>
        <dbReference type="ARBA" id="ARBA00022692"/>
    </source>
</evidence>
<dbReference type="Proteomes" id="UP000294289">
    <property type="component" value="Chromosome"/>
</dbReference>
<name>A0A803FT60_9GAMM</name>
<keyword evidence="6 9" id="KW-0472">Membrane</keyword>
<dbReference type="GO" id="GO:0032153">
    <property type="term" value="C:cell division site"/>
    <property type="evidence" value="ECO:0007669"/>
    <property type="project" value="TreeGrafter"/>
</dbReference>
<evidence type="ECO:0000313" key="10">
    <source>
        <dbReference type="EMBL" id="VFP87678.1"/>
    </source>
</evidence>
<keyword evidence="5 9" id="KW-1133">Transmembrane helix</keyword>
<dbReference type="InterPro" id="IPR011922">
    <property type="entry name" value="Cell_div_FtsL"/>
</dbReference>
<evidence type="ECO:0000313" key="11">
    <source>
        <dbReference type="Proteomes" id="UP000294289"/>
    </source>
</evidence>
<evidence type="ECO:0000256" key="5">
    <source>
        <dbReference type="ARBA" id="ARBA00022989"/>
    </source>
</evidence>
<evidence type="ECO:0000256" key="3">
    <source>
        <dbReference type="ARBA" id="ARBA00022618"/>
    </source>
</evidence>
<dbReference type="AlphaFoldDB" id="A0A803FT60"/>
<dbReference type="OrthoDB" id="6196803at2"/>
<dbReference type="GO" id="GO:0043093">
    <property type="term" value="P:FtsZ-dependent cytokinesis"/>
    <property type="evidence" value="ECO:0007669"/>
    <property type="project" value="TreeGrafter"/>
</dbReference>
<sequence length="94" mass="10854">MTSAKQCSLTKIIAMDLVRYSKIPIFFLIAVIISAFLVVITAYKTRLIVTQRERLILECDALDIEWRNLILEENALSKYNIDEPISYTAIKMKN</sequence>
<dbReference type="NCBIfam" id="NF008040">
    <property type="entry name" value="PRK10772.1"/>
    <property type="match status" value="1"/>
</dbReference>
<evidence type="ECO:0000256" key="7">
    <source>
        <dbReference type="ARBA" id="ARBA00023306"/>
    </source>
</evidence>
<evidence type="ECO:0000256" key="1">
    <source>
        <dbReference type="ARBA" id="ARBA00004401"/>
    </source>
</evidence>
<organism evidence="10 11">
    <name type="scientific">Candidatus Erwinia haradaeae</name>
    <dbReference type="NCBI Taxonomy" id="1922217"/>
    <lineage>
        <taxon>Bacteria</taxon>
        <taxon>Pseudomonadati</taxon>
        <taxon>Pseudomonadota</taxon>
        <taxon>Gammaproteobacteria</taxon>
        <taxon>Enterobacterales</taxon>
        <taxon>Erwiniaceae</taxon>
        <taxon>Erwinia</taxon>
    </lineage>
</organism>
<dbReference type="PANTHER" id="PTHR37479:SF1">
    <property type="entry name" value="CELL DIVISION PROTEIN FTSL"/>
    <property type="match status" value="1"/>
</dbReference>
<keyword evidence="4 9" id="KW-0812">Transmembrane</keyword>
<keyword evidence="2" id="KW-1003">Cell membrane</keyword>
<accession>A0A803FT60</accession>
<reference evidence="10 11" key="1">
    <citation type="submission" date="2019-02" db="EMBL/GenBank/DDBJ databases">
        <authorList>
            <person name="Manzano-Marin A."/>
            <person name="Manzano-Marin A."/>
        </authorList>
    </citation>
    <scope>NUCLEOTIDE SEQUENCE [LARGE SCALE GENOMIC DNA]</scope>
    <source>
        <strain evidence="10 11">ErCipiceae</strain>
    </source>
</reference>
<comment type="subcellular location">
    <subcellularLocation>
        <location evidence="1">Cell membrane</location>
        <topology evidence="1">Single-pass type II membrane protein</topology>
    </subcellularLocation>
</comment>
<dbReference type="RefSeq" id="WP_157990899.1">
    <property type="nucleotide sequence ID" value="NZ_LR217737.1"/>
</dbReference>
<evidence type="ECO:0000256" key="2">
    <source>
        <dbReference type="ARBA" id="ARBA00022475"/>
    </source>
</evidence>
<gene>
    <name evidence="10" type="primary">ftsL</name>
    <name evidence="10" type="ORF">ERCIPICE3303_210</name>
</gene>